<feature type="transmembrane region" description="Helical" evidence="1">
    <location>
        <begin position="20"/>
        <end position="44"/>
    </location>
</feature>
<keyword evidence="3" id="KW-1185">Reference proteome</keyword>
<dbReference type="InParanoid" id="A0A2G5DRL8"/>
<evidence type="ECO:0000256" key="1">
    <source>
        <dbReference type="SAM" id="Phobius"/>
    </source>
</evidence>
<dbReference type="Proteomes" id="UP000230069">
    <property type="component" value="Unassembled WGS sequence"/>
</dbReference>
<proteinExistence type="predicted"/>
<evidence type="ECO:0000313" key="2">
    <source>
        <dbReference type="EMBL" id="PIA46163.1"/>
    </source>
</evidence>
<gene>
    <name evidence="2" type="ORF">AQUCO_01600435v1</name>
</gene>
<reference evidence="2 3" key="1">
    <citation type="submission" date="2017-09" db="EMBL/GenBank/DDBJ databases">
        <title>WGS assembly of Aquilegia coerulea Goldsmith.</title>
        <authorList>
            <person name="Hodges S."/>
            <person name="Kramer E."/>
            <person name="Nordborg M."/>
            <person name="Tomkins J."/>
            <person name="Borevitz J."/>
            <person name="Derieg N."/>
            <person name="Yan J."/>
            <person name="Mihaltcheva S."/>
            <person name="Hayes R.D."/>
            <person name="Rokhsar D."/>
        </authorList>
    </citation>
    <scope>NUCLEOTIDE SEQUENCE [LARGE SCALE GENOMIC DNA]</scope>
    <source>
        <strain evidence="3">cv. Goldsmith</strain>
    </source>
</reference>
<keyword evidence="1" id="KW-0472">Membrane</keyword>
<protein>
    <submittedName>
        <fullName evidence="2">Uncharacterized protein</fullName>
    </submittedName>
</protein>
<dbReference type="EMBL" id="KZ305033">
    <property type="protein sequence ID" value="PIA46163.1"/>
    <property type="molecule type" value="Genomic_DNA"/>
</dbReference>
<sequence length="68" mass="7707">MISHSTMRNFPHAFYIKRTLITIAHDVLCFVTIIGVVRCAHVLYIGIKKSCYDQLIALGSLEVHLTHP</sequence>
<organism evidence="2 3">
    <name type="scientific">Aquilegia coerulea</name>
    <name type="common">Rocky mountain columbine</name>
    <dbReference type="NCBI Taxonomy" id="218851"/>
    <lineage>
        <taxon>Eukaryota</taxon>
        <taxon>Viridiplantae</taxon>
        <taxon>Streptophyta</taxon>
        <taxon>Embryophyta</taxon>
        <taxon>Tracheophyta</taxon>
        <taxon>Spermatophyta</taxon>
        <taxon>Magnoliopsida</taxon>
        <taxon>Ranunculales</taxon>
        <taxon>Ranunculaceae</taxon>
        <taxon>Thalictroideae</taxon>
        <taxon>Aquilegia</taxon>
    </lineage>
</organism>
<dbReference type="AlphaFoldDB" id="A0A2G5DRL8"/>
<name>A0A2G5DRL8_AQUCA</name>
<accession>A0A2G5DRL8</accession>
<keyword evidence="1" id="KW-1133">Transmembrane helix</keyword>
<evidence type="ECO:0000313" key="3">
    <source>
        <dbReference type="Proteomes" id="UP000230069"/>
    </source>
</evidence>
<keyword evidence="1" id="KW-0812">Transmembrane</keyword>